<evidence type="ECO:0000313" key="2">
    <source>
        <dbReference type="Proteomes" id="UP000729402"/>
    </source>
</evidence>
<accession>A0A8J5QZH0</accession>
<keyword evidence="2" id="KW-1185">Reference proteome</keyword>
<organism evidence="1 2">
    <name type="scientific">Zizania palustris</name>
    <name type="common">Northern wild rice</name>
    <dbReference type="NCBI Taxonomy" id="103762"/>
    <lineage>
        <taxon>Eukaryota</taxon>
        <taxon>Viridiplantae</taxon>
        <taxon>Streptophyta</taxon>
        <taxon>Embryophyta</taxon>
        <taxon>Tracheophyta</taxon>
        <taxon>Spermatophyta</taxon>
        <taxon>Magnoliopsida</taxon>
        <taxon>Liliopsida</taxon>
        <taxon>Poales</taxon>
        <taxon>Poaceae</taxon>
        <taxon>BOP clade</taxon>
        <taxon>Oryzoideae</taxon>
        <taxon>Oryzeae</taxon>
        <taxon>Zizaniinae</taxon>
        <taxon>Zizania</taxon>
    </lineage>
</organism>
<sequence>MSGSFSHSISRLAPWLVSCSPLPPACLPLGASLPLGAAIASLSVISRKAQVSRSALVSCSSATSSETEPVFIPPRYVFIPPDLGVSQRACPESVDMVCN</sequence>
<dbReference type="AlphaFoldDB" id="A0A8J5QZH0"/>
<gene>
    <name evidence="1" type="ORF">GUJ93_ZPchr0008g13776</name>
</gene>
<comment type="caution">
    <text evidence="1">The sequence shown here is derived from an EMBL/GenBank/DDBJ whole genome shotgun (WGS) entry which is preliminary data.</text>
</comment>
<evidence type="ECO:0000313" key="1">
    <source>
        <dbReference type="EMBL" id="KAG8047390.1"/>
    </source>
</evidence>
<proteinExistence type="predicted"/>
<dbReference type="Proteomes" id="UP000729402">
    <property type="component" value="Unassembled WGS sequence"/>
</dbReference>
<reference evidence="1" key="2">
    <citation type="submission" date="2021-02" db="EMBL/GenBank/DDBJ databases">
        <authorList>
            <person name="Kimball J.A."/>
            <person name="Haas M.W."/>
            <person name="Macchietto M."/>
            <person name="Kono T."/>
            <person name="Duquette J."/>
            <person name="Shao M."/>
        </authorList>
    </citation>
    <scope>NUCLEOTIDE SEQUENCE</scope>
    <source>
        <tissue evidence="1">Fresh leaf tissue</tissue>
    </source>
</reference>
<name>A0A8J5QZH0_ZIZPA</name>
<dbReference type="EMBL" id="JAAALK010000290">
    <property type="protein sequence ID" value="KAG8047390.1"/>
    <property type="molecule type" value="Genomic_DNA"/>
</dbReference>
<protein>
    <submittedName>
        <fullName evidence="1">Uncharacterized protein</fullName>
    </submittedName>
</protein>
<reference evidence="1" key="1">
    <citation type="journal article" date="2021" name="bioRxiv">
        <title>Whole Genome Assembly and Annotation of Northern Wild Rice, Zizania palustris L., Supports a Whole Genome Duplication in the Zizania Genus.</title>
        <authorList>
            <person name="Haas M."/>
            <person name="Kono T."/>
            <person name="Macchietto M."/>
            <person name="Millas R."/>
            <person name="McGilp L."/>
            <person name="Shao M."/>
            <person name="Duquette J."/>
            <person name="Hirsch C.N."/>
            <person name="Kimball J."/>
        </authorList>
    </citation>
    <scope>NUCLEOTIDE SEQUENCE</scope>
    <source>
        <tissue evidence="1">Fresh leaf tissue</tissue>
    </source>
</reference>